<evidence type="ECO:0000259" key="3">
    <source>
        <dbReference type="Pfam" id="PF05057"/>
    </source>
</evidence>
<evidence type="ECO:0000313" key="4">
    <source>
        <dbReference type="EMBL" id="RGP74037.1"/>
    </source>
</evidence>
<reference evidence="4 5" key="1">
    <citation type="journal article" date="2018" name="PLoS Pathog.">
        <title>Evolution of structural diversity of trichothecenes, a family of toxins produced by plant pathogenic and entomopathogenic fungi.</title>
        <authorList>
            <person name="Proctor R.H."/>
            <person name="McCormick S.P."/>
            <person name="Kim H.S."/>
            <person name="Cardoza R.E."/>
            <person name="Stanley A.M."/>
            <person name="Lindo L."/>
            <person name="Kelly A."/>
            <person name="Brown D.W."/>
            <person name="Lee T."/>
            <person name="Vaughan M.M."/>
            <person name="Alexander N.J."/>
            <person name="Busman M."/>
            <person name="Gutierrez S."/>
        </authorList>
    </citation>
    <scope>NUCLEOTIDE SEQUENCE [LARGE SCALE GENOMIC DNA]</scope>
    <source>
        <strain evidence="4 5">NRRL 3299</strain>
    </source>
</reference>
<dbReference type="InterPro" id="IPR027417">
    <property type="entry name" value="P-loop_NTPase"/>
</dbReference>
<dbReference type="InterPro" id="IPR052374">
    <property type="entry name" value="SERAC1"/>
</dbReference>
<dbReference type="Gene3D" id="3.40.50.1820">
    <property type="entry name" value="alpha/beta hydrolase"/>
    <property type="match status" value="1"/>
</dbReference>
<evidence type="ECO:0000256" key="1">
    <source>
        <dbReference type="ARBA" id="ARBA00007920"/>
    </source>
</evidence>
<dbReference type="STRING" id="5514.A0A395SPF9"/>
<keyword evidence="2" id="KW-1133">Transmembrane helix</keyword>
<dbReference type="PANTHER" id="PTHR48182">
    <property type="entry name" value="PROTEIN SERAC1"/>
    <property type="match status" value="1"/>
</dbReference>
<dbReference type="Gene3D" id="3.40.50.300">
    <property type="entry name" value="P-loop containing nucleotide triphosphate hydrolases"/>
    <property type="match status" value="1"/>
</dbReference>
<evidence type="ECO:0000256" key="2">
    <source>
        <dbReference type="SAM" id="Phobius"/>
    </source>
</evidence>
<dbReference type="Pfam" id="PF05057">
    <property type="entry name" value="DUF676"/>
    <property type="match status" value="1"/>
</dbReference>
<feature type="domain" description="DUF676" evidence="3">
    <location>
        <begin position="64"/>
        <end position="193"/>
    </location>
</feature>
<organism evidence="4 5">
    <name type="scientific">Fusarium sporotrichioides</name>
    <dbReference type="NCBI Taxonomy" id="5514"/>
    <lineage>
        <taxon>Eukaryota</taxon>
        <taxon>Fungi</taxon>
        <taxon>Dikarya</taxon>
        <taxon>Ascomycota</taxon>
        <taxon>Pezizomycotina</taxon>
        <taxon>Sordariomycetes</taxon>
        <taxon>Hypocreomycetidae</taxon>
        <taxon>Hypocreales</taxon>
        <taxon>Nectriaceae</taxon>
        <taxon>Fusarium</taxon>
    </lineage>
</organism>
<evidence type="ECO:0000313" key="5">
    <source>
        <dbReference type="Proteomes" id="UP000266152"/>
    </source>
</evidence>
<dbReference type="SUPFAM" id="SSF53474">
    <property type="entry name" value="alpha/beta-Hydrolases"/>
    <property type="match status" value="1"/>
</dbReference>
<gene>
    <name evidence="4" type="ORF">FSPOR_1732</name>
</gene>
<comment type="caution">
    <text evidence="4">The sequence shown here is derived from an EMBL/GenBank/DDBJ whole genome shotgun (WGS) entry which is preliminary data.</text>
</comment>
<dbReference type="PANTHER" id="PTHR48182:SF3">
    <property type="entry name" value="DUF676 DOMAIN-CONTAINING PROTEIN"/>
    <property type="match status" value="1"/>
</dbReference>
<accession>A0A395SPF9</accession>
<comment type="similarity">
    <text evidence="1">Belongs to the putative lipase ROG1 family.</text>
</comment>
<sequence length="697" mass="77793">MEAVISVEDILLSLAITIALYWLVYKFGSQQSTKNIDIKNRRHIDVLYDPEDDPDHPKRATVDIVAVHGLGSNVDTTWTWRPDQPGESVHWLKDNHMLRSKIPTARILAFNYDSTWISNAPKTRLELCGEELIRSLHDFRQNKDRPIVFVAHSFGGLVVQDGLIFAQSEKEFEYILRSTAGFVSLGTPFRGTGINWVADLAASVMRFCGSHRGILTLLVYDSPQLRDKAQRLGRLRKTFPLPMLCFFELFQTTFISLPFQLNFFKAIVVDEASACVSGDERLHLQTDHIKLNKYSGPEDRSYLSVSAEIVKMCKNVATIVNRQNARNDHLPTGHWMVPFERNESFVGRQEVLDGLLERIIPVSVQDACQTTVIEGLGGIGKTQIALEAAFLVRKSNPTCPVFWVPALDVVGFQKAYIGIAECLGIQVPAGDNAGALAHVKTALSSLDAGEWLLIVDNADNPALMFKSDCLASHLPSSCSGSILFTTRTSEITSRLDVPSAGIFAISAMSKQESKTLMGTKLSKTQMASTDSLEALLEILAYHPLAMRQAAAYMQETKTTPARYLQHCQASDESFLKLLTKDFEDKSRRHGPPYSTLVENAVAKTWLISFKHVLSINPLSGKILQFVCFLSEKDIPLSILPPAHDAVELDEAIGVLQSYAFITLRENEQLLDMHRLVRLAIRNWLEETGRFNTIDRCG</sequence>
<keyword evidence="2" id="KW-0472">Membrane</keyword>
<dbReference type="AlphaFoldDB" id="A0A395SPF9"/>
<dbReference type="InterPro" id="IPR029058">
    <property type="entry name" value="AB_hydrolase_fold"/>
</dbReference>
<proteinExistence type="inferred from homology"/>
<dbReference type="InterPro" id="IPR007751">
    <property type="entry name" value="DUF676_lipase-like"/>
</dbReference>
<dbReference type="Proteomes" id="UP000266152">
    <property type="component" value="Unassembled WGS sequence"/>
</dbReference>
<keyword evidence="5" id="KW-1185">Reference proteome</keyword>
<dbReference type="EMBL" id="PXOF01000023">
    <property type="protein sequence ID" value="RGP74037.1"/>
    <property type="molecule type" value="Genomic_DNA"/>
</dbReference>
<name>A0A395SPF9_FUSSP</name>
<feature type="transmembrane region" description="Helical" evidence="2">
    <location>
        <begin position="6"/>
        <end position="24"/>
    </location>
</feature>
<protein>
    <recommendedName>
        <fullName evidence="3">DUF676 domain-containing protein</fullName>
    </recommendedName>
</protein>
<keyword evidence="2" id="KW-0812">Transmembrane</keyword>
<dbReference type="SUPFAM" id="SSF52540">
    <property type="entry name" value="P-loop containing nucleoside triphosphate hydrolases"/>
    <property type="match status" value="1"/>
</dbReference>